<dbReference type="Proteomes" id="UP001597073">
    <property type="component" value="Unassembled WGS sequence"/>
</dbReference>
<accession>A0ABW2ZGP9</accession>
<feature type="region of interest" description="Disordered" evidence="1">
    <location>
        <begin position="30"/>
        <end position="74"/>
    </location>
</feature>
<feature type="compositionally biased region" description="Basic and acidic residues" evidence="1">
    <location>
        <begin position="37"/>
        <end position="54"/>
    </location>
</feature>
<feature type="compositionally biased region" description="Basic residues" evidence="1">
    <location>
        <begin position="64"/>
        <end position="74"/>
    </location>
</feature>
<protein>
    <submittedName>
        <fullName evidence="2">Uncharacterized protein</fullName>
    </submittedName>
</protein>
<reference evidence="3" key="1">
    <citation type="journal article" date="2019" name="Int. J. Syst. Evol. Microbiol.">
        <title>The Global Catalogue of Microorganisms (GCM) 10K type strain sequencing project: providing services to taxonomists for standard genome sequencing and annotation.</title>
        <authorList>
            <consortium name="The Broad Institute Genomics Platform"/>
            <consortium name="The Broad Institute Genome Sequencing Center for Infectious Disease"/>
            <person name="Wu L."/>
            <person name="Ma J."/>
        </authorList>
    </citation>
    <scope>NUCLEOTIDE SEQUENCE [LARGE SCALE GENOMIC DNA]</scope>
    <source>
        <strain evidence="3">CCUG 60742</strain>
    </source>
</reference>
<gene>
    <name evidence="2" type="ORF">ACFQZI_10410</name>
</gene>
<dbReference type="RefSeq" id="WP_377142192.1">
    <property type="nucleotide sequence ID" value="NZ_JBHTIA010000006.1"/>
</dbReference>
<evidence type="ECO:0000313" key="2">
    <source>
        <dbReference type="EMBL" id="MFD0765264.1"/>
    </source>
</evidence>
<name>A0ABW2ZGP9_9SPHI</name>
<evidence type="ECO:0000313" key="3">
    <source>
        <dbReference type="Proteomes" id="UP001597073"/>
    </source>
</evidence>
<proteinExistence type="predicted"/>
<organism evidence="2 3">
    <name type="scientific">Mucilaginibacter lutimaris</name>
    <dbReference type="NCBI Taxonomy" id="931629"/>
    <lineage>
        <taxon>Bacteria</taxon>
        <taxon>Pseudomonadati</taxon>
        <taxon>Bacteroidota</taxon>
        <taxon>Sphingobacteriia</taxon>
        <taxon>Sphingobacteriales</taxon>
        <taxon>Sphingobacteriaceae</taxon>
        <taxon>Mucilaginibacter</taxon>
    </lineage>
</organism>
<dbReference type="EMBL" id="JBHTIA010000006">
    <property type="protein sequence ID" value="MFD0765264.1"/>
    <property type="molecule type" value="Genomic_DNA"/>
</dbReference>
<sequence>MSLRFTLKEVQIDWLILSIKQFKIMENIEAIKPGPKPKKEDGSDDRRRHVDPPNKPKHPTLPPHVHKPGKGYSK</sequence>
<comment type="caution">
    <text evidence="2">The sequence shown here is derived from an EMBL/GenBank/DDBJ whole genome shotgun (WGS) entry which is preliminary data.</text>
</comment>
<keyword evidence="3" id="KW-1185">Reference proteome</keyword>
<evidence type="ECO:0000256" key="1">
    <source>
        <dbReference type="SAM" id="MobiDB-lite"/>
    </source>
</evidence>